<reference evidence="1" key="1">
    <citation type="journal article" date="2015" name="Nature">
        <title>Complex archaea that bridge the gap between prokaryotes and eukaryotes.</title>
        <authorList>
            <person name="Spang A."/>
            <person name="Saw J.H."/>
            <person name="Jorgensen S.L."/>
            <person name="Zaremba-Niedzwiedzka K."/>
            <person name="Martijn J."/>
            <person name="Lind A.E."/>
            <person name="van Eijk R."/>
            <person name="Schleper C."/>
            <person name="Guy L."/>
            <person name="Ettema T.J."/>
        </authorList>
    </citation>
    <scope>NUCLEOTIDE SEQUENCE</scope>
</reference>
<name>A0A0F9SGF5_9ZZZZ</name>
<sequence>MTGMAPTTFRTHTLRPLGQDAVTIASPAPHFRRVIIFQRLALTGAFISRSATELTIPDQVQPGDAYQLPVTPAQPRVFVLAPGDALYAGGGTSAGGLASVSVSISQEILGLAPIYEVRTVFRTFTVPISGINPSITIVPIAQVPRRMIVTSVSVGGGVFLSTSAQELDIPQVVPGEGFDVGGGGIFVVGPGQALYGIRTFAPAAQISVSISDIHLTSGSS</sequence>
<dbReference type="EMBL" id="LAZR01000661">
    <property type="protein sequence ID" value="KKN61367.1"/>
    <property type="molecule type" value="Genomic_DNA"/>
</dbReference>
<organism evidence="1">
    <name type="scientific">marine sediment metagenome</name>
    <dbReference type="NCBI Taxonomy" id="412755"/>
    <lineage>
        <taxon>unclassified sequences</taxon>
        <taxon>metagenomes</taxon>
        <taxon>ecological metagenomes</taxon>
    </lineage>
</organism>
<accession>A0A0F9SGF5</accession>
<protein>
    <submittedName>
        <fullName evidence="1">Uncharacterized protein</fullName>
    </submittedName>
</protein>
<proteinExistence type="predicted"/>
<comment type="caution">
    <text evidence="1">The sequence shown here is derived from an EMBL/GenBank/DDBJ whole genome shotgun (WGS) entry which is preliminary data.</text>
</comment>
<evidence type="ECO:0000313" key="1">
    <source>
        <dbReference type="EMBL" id="KKN61367.1"/>
    </source>
</evidence>
<gene>
    <name evidence="1" type="ORF">LCGC14_0522990</name>
</gene>
<dbReference type="AlphaFoldDB" id="A0A0F9SGF5"/>